<evidence type="ECO:0000313" key="1">
    <source>
        <dbReference type="EMBL" id="OHA76277.1"/>
    </source>
</evidence>
<proteinExistence type="predicted"/>
<comment type="caution">
    <text evidence="1">The sequence shown here is derived from an EMBL/GenBank/DDBJ whole genome shotgun (WGS) entry which is preliminary data.</text>
</comment>
<sequence length="66" mass="7255">MPGWGSGEPGSSPGVPTKLFLYKSDRDNALALRGWEGGSISTELCLNYHTQRICQSKNLGLNREFL</sequence>
<gene>
    <name evidence="1" type="ORF">A3H01_00380</name>
</gene>
<organism evidence="1 2">
    <name type="scientific">Candidatus Wildermuthbacteria bacterium RIFCSPLOWO2_12_FULL_40_9</name>
    <dbReference type="NCBI Taxonomy" id="1802467"/>
    <lineage>
        <taxon>Bacteria</taxon>
        <taxon>Candidatus Wildermuthiibacteriota</taxon>
    </lineage>
</organism>
<accession>A0A1G2RTZ9</accession>
<dbReference type="AlphaFoldDB" id="A0A1G2RTZ9"/>
<dbReference type="EMBL" id="MHUM01000032">
    <property type="protein sequence ID" value="OHA76277.1"/>
    <property type="molecule type" value="Genomic_DNA"/>
</dbReference>
<name>A0A1G2RTZ9_9BACT</name>
<protein>
    <submittedName>
        <fullName evidence="1">Uncharacterized protein</fullName>
    </submittedName>
</protein>
<dbReference type="Proteomes" id="UP000177853">
    <property type="component" value="Unassembled WGS sequence"/>
</dbReference>
<evidence type="ECO:0000313" key="2">
    <source>
        <dbReference type="Proteomes" id="UP000177853"/>
    </source>
</evidence>
<reference evidence="1 2" key="1">
    <citation type="journal article" date="2016" name="Nat. Commun.">
        <title>Thousands of microbial genomes shed light on interconnected biogeochemical processes in an aquifer system.</title>
        <authorList>
            <person name="Anantharaman K."/>
            <person name="Brown C.T."/>
            <person name="Hug L.A."/>
            <person name="Sharon I."/>
            <person name="Castelle C.J."/>
            <person name="Probst A.J."/>
            <person name="Thomas B.C."/>
            <person name="Singh A."/>
            <person name="Wilkins M.J."/>
            <person name="Karaoz U."/>
            <person name="Brodie E.L."/>
            <person name="Williams K.H."/>
            <person name="Hubbard S.S."/>
            <person name="Banfield J.F."/>
        </authorList>
    </citation>
    <scope>NUCLEOTIDE SEQUENCE [LARGE SCALE GENOMIC DNA]</scope>
</reference>